<dbReference type="OMA" id="TENRICS"/>
<dbReference type="EMBL" id="CAJJDM010000037">
    <property type="protein sequence ID" value="CAD8065647.1"/>
    <property type="molecule type" value="Genomic_DNA"/>
</dbReference>
<feature type="region of interest" description="Disordered" evidence="1">
    <location>
        <begin position="42"/>
        <end position="97"/>
    </location>
</feature>
<reference evidence="2" key="1">
    <citation type="submission" date="2021-01" db="EMBL/GenBank/DDBJ databases">
        <authorList>
            <consortium name="Genoscope - CEA"/>
            <person name="William W."/>
        </authorList>
    </citation>
    <scope>NUCLEOTIDE SEQUENCE</scope>
</reference>
<accession>A0A8S1LDK7</accession>
<evidence type="ECO:0000313" key="3">
    <source>
        <dbReference type="Proteomes" id="UP000688137"/>
    </source>
</evidence>
<organism evidence="2 3">
    <name type="scientific">Paramecium primaurelia</name>
    <dbReference type="NCBI Taxonomy" id="5886"/>
    <lineage>
        <taxon>Eukaryota</taxon>
        <taxon>Sar</taxon>
        <taxon>Alveolata</taxon>
        <taxon>Ciliophora</taxon>
        <taxon>Intramacronucleata</taxon>
        <taxon>Oligohymenophorea</taxon>
        <taxon>Peniculida</taxon>
        <taxon>Parameciidae</taxon>
        <taxon>Paramecium</taxon>
    </lineage>
</organism>
<name>A0A8S1LDK7_PARPR</name>
<gene>
    <name evidence="2" type="ORF">PPRIM_AZ9-3.1.T0380004</name>
</gene>
<evidence type="ECO:0000313" key="2">
    <source>
        <dbReference type="EMBL" id="CAD8065647.1"/>
    </source>
</evidence>
<dbReference type="Proteomes" id="UP000688137">
    <property type="component" value="Unassembled WGS sequence"/>
</dbReference>
<proteinExistence type="predicted"/>
<protein>
    <submittedName>
        <fullName evidence="2">Uncharacterized protein</fullName>
    </submittedName>
</protein>
<sequence length="433" mass="52010">MQHPQYKKHQGFVTENDIQYAASKVIYINLNFEQFHKRSYSSSHSTYDQDSNLKEDVSKTSKDDQNNQPQKNQLNCSQSESKSIHSSKQSNQKKNDDDINNIYQIRKNEVDFQQFKQDFQLDVFQLEALYYYLLRAGFQRSAPLQIPPYLCYYFYSIILYRSDIFKILAQYIDMKSRDQQRQQLMELQGKYFQEKLNNQCLSQIEFYNYLIKDYLNETISKIDKLKFDYNLLLDDFLKYFLLSTRQVQKIKESLGDANIYMKNNIALGNIRFVFKKKDGELINYKFPLGNFSNMQFYDYVQFLKDFAKQLPVTKSIQSFNEYTTEPHSERTMILYLLVDFELQKTILRELNESLNDLKNTSQIQNLIRIYLEITTENRICSQCWSLYARHFKNVVVQEWMKNFNLLLFHNIYQILKNKKNKKSFKEFGGEKTK</sequence>
<feature type="compositionally biased region" description="Low complexity" evidence="1">
    <location>
        <begin position="66"/>
        <end position="92"/>
    </location>
</feature>
<dbReference type="AlphaFoldDB" id="A0A8S1LDK7"/>
<keyword evidence="3" id="KW-1185">Reference proteome</keyword>
<comment type="caution">
    <text evidence="2">The sequence shown here is derived from an EMBL/GenBank/DDBJ whole genome shotgun (WGS) entry which is preliminary data.</text>
</comment>
<evidence type="ECO:0000256" key="1">
    <source>
        <dbReference type="SAM" id="MobiDB-lite"/>
    </source>
</evidence>
<feature type="compositionally biased region" description="Basic and acidic residues" evidence="1">
    <location>
        <begin position="51"/>
        <end position="65"/>
    </location>
</feature>